<dbReference type="EMBL" id="JBHSZV010000013">
    <property type="protein sequence ID" value="MFC7061339.1"/>
    <property type="molecule type" value="Genomic_DNA"/>
</dbReference>
<evidence type="ECO:0008006" key="3">
    <source>
        <dbReference type="Google" id="ProtNLM"/>
    </source>
</evidence>
<evidence type="ECO:0000313" key="1">
    <source>
        <dbReference type="EMBL" id="MFC7061339.1"/>
    </source>
</evidence>
<proteinExistence type="predicted"/>
<gene>
    <name evidence="1" type="ORF">ACFQIC_05630</name>
</gene>
<accession>A0ABW2ELS1</accession>
<comment type="caution">
    <text evidence="1">The sequence shown here is derived from an EMBL/GenBank/DDBJ whole genome shotgun (WGS) entry which is preliminary data.</text>
</comment>
<evidence type="ECO:0000313" key="2">
    <source>
        <dbReference type="Proteomes" id="UP001596410"/>
    </source>
</evidence>
<organism evidence="1 2">
    <name type="scientific">Halobacillus seohaensis</name>
    <dbReference type="NCBI Taxonomy" id="447421"/>
    <lineage>
        <taxon>Bacteria</taxon>
        <taxon>Bacillati</taxon>
        <taxon>Bacillota</taxon>
        <taxon>Bacilli</taxon>
        <taxon>Bacillales</taxon>
        <taxon>Bacillaceae</taxon>
        <taxon>Halobacillus</taxon>
    </lineage>
</organism>
<name>A0ABW2ELS1_9BACI</name>
<dbReference type="RefSeq" id="WP_204707940.1">
    <property type="nucleotide sequence ID" value="NZ_JBHSZV010000013.1"/>
</dbReference>
<protein>
    <recommendedName>
        <fullName evidence="3">Peptidyl-prolyl cis-trans isomerase</fullName>
    </recommendedName>
</protein>
<dbReference type="Proteomes" id="UP001596410">
    <property type="component" value="Unassembled WGS sequence"/>
</dbReference>
<sequence>MIVQILGNVRYPITLDPTVWIFDDRKLTYDEVFNPSAVSETEVEDSEDEIKRKSLRFDREIYQQKINPPVNKSINRYEKERILKETFLMPIKPFIHSSEPEANVEEVLLVTNNGEHTLNADRFADGLLLFSKNGKPLKEDGPVHLYFSDETEQQSPITGITKIILQ</sequence>
<reference evidence="2" key="1">
    <citation type="journal article" date="2019" name="Int. J. Syst. Evol. Microbiol.">
        <title>The Global Catalogue of Microorganisms (GCM) 10K type strain sequencing project: providing services to taxonomists for standard genome sequencing and annotation.</title>
        <authorList>
            <consortium name="The Broad Institute Genomics Platform"/>
            <consortium name="The Broad Institute Genome Sequencing Center for Infectious Disease"/>
            <person name="Wu L."/>
            <person name="Ma J."/>
        </authorList>
    </citation>
    <scope>NUCLEOTIDE SEQUENCE [LARGE SCALE GENOMIC DNA]</scope>
    <source>
        <strain evidence="2">CGMCC 4.1621</strain>
    </source>
</reference>
<keyword evidence="2" id="KW-1185">Reference proteome</keyword>